<proteinExistence type="predicted"/>
<dbReference type="EMBL" id="BARS01029107">
    <property type="protein sequence ID" value="GAG01028.1"/>
    <property type="molecule type" value="Genomic_DNA"/>
</dbReference>
<accession>X0UL04</accession>
<reference evidence="2" key="1">
    <citation type="journal article" date="2014" name="Front. Microbiol.">
        <title>High frequency of phylogenetically diverse reductive dehalogenase-homologous genes in deep subseafloor sedimentary metagenomes.</title>
        <authorList>
            <person name="Kawai M."/>
            <person name="Futagami T."/>
            <person name="Toyoda A."/>
            <person name="Takaki Y."/>
            <person name="Nishi S."/>
            <person name="Hori S."/>
            <person name="Arai W."/>
            <person name="Tsubouchi T."/>
            <person name="Morono Y."/>
            <person name="Uchiyama I."/>
            <person name="Ito T."/>
            <person name="Fujiyama A."/>
            <person name="Inagaki F."/>
            <person name="Takami H."/>
        </authorList>
    </citation>
    <scope>NUCLEOTIDE SEQUENCE</scope>
    <source>
        <strain evidence="2">Expedition CK06-06</strain>
    </source>
</reference>
<sequence length="263" mass="27058">MNATLGGMELYGGNASGKLIIDATKLIPAFTGNVRLEGVEAKPLLNDAAQFSMISGHTKLTMDVSGEGDDADEIKASLRGHGSVLVTDGSFEGIDITAFISGLGEGNFDLRQGPDAKTAFSNLGGGFTMANGIVETNNLNMLSPLLKVTAEGSVDLTRSTLDILTHPEIIKGPKGESGANDLAGLSVPVRIEGPLKNPRIKPQIGSVLANPESASKAVNKIGAALQKKFKGKPLGETLGSFLGNVQIGGTSRGKQPPQAQAGP</sequence>
<dbReference type="InterPro" id="IPR007844">
    <property type="entry name" value="AsmA"/>
</dbReference>
<dbReference type="GO" id="GO:0090313">
    <property type="term" value="P:regulation of protein targeting to membrane"/>
    <property type="evidence" value="ECO:0007669"/>
    <property type="project" value="TreeGrafter"/>
</dbReference>
<evidence type="ECO:0000313" key="2">
    <source>
        <dbReference type="EMBL" id="GAG01028.1"/>
    </source>
</evidence>
<comment type="caution">
    <text evidence="2">The sequence shown here is derived from an EMBL/GenBank/DDBJ whole genome shotgun (WGS) entry which is preliminary data.</text>
</comment>
<feature type="domain" description="AsmA" evidence="1">
    <location>
        <begin position="9"/>
        <end position="138"/>
    </location>
</feature>
<protein>
    <recommendedName>
        <fullName evidence="1">AsmA domain-containing protein</fullName>
    </recommendedName>
</protein>
<dbReference type="PANTHER" id="PTHR30441">
    <property type="entry name" value="DUF748 DOMAIN-CONTAINING PROTEIN"/>
    <property type="match status" value="1"/>
</dbReference>
<name>X0UL04_9ZZZZ</name>
<dbReference type="PANTHER" id="PTHR30441:SF4">
    <property type="entry name" value="PROTEIN ASMA"/>
    <property type="match status" value="1"/>
</dbReference>
<dbReference type="Pfam" id="PF05170">
    <property type="entry name" value="AsmA"/>
    <property type="match status" value="1"/>
</dbReference>
<feature type="non-terminal residue" evidence="2">
    <location>
        <position position="263"/>
    </location>
</feature>
<evidence type="ECO:0000259" key="1">
    <source>
        <dbReference type="Pfam" id="PF05170"/>
    </source>
</evidence>
<gene>
    <name evidence="2" type="ORF">S01H1_45542</name>
</gene>
<organism evidence="2">
    <name type="scientific">marine sediment metagenome</name>
    <dbReference type="NCBI Taxonomy" id="412755"/>
    <lineage>
        <taxon>unclassified sequences</taxon>
        <taxon>metagenomes</taxon>
        <taxon>ecological metagenomes</taxon>
    </lineage>
</organism>
<dbReference type="AlphaFoldDB" id="X0UL04"/>
<dbReference type="InterPro" id="IPR052894">
    <property type="entry name" value="AsmA-related"/>
</dbReference>
<dbReference type="GO" id="GO:0005886">
    <property type="term" value="C:plasma membrane"/>
    <property type="evidence" value="ECO:0007669"/>
    <property type="project" value="TreeGrafter"/>
</dbReference>